<dbReference type="InterPro" id="IPR002110">
    <property type="entry name" value="Ankyrin_rpt"/>
</dbReference>
<evidence type="ECO:0000313" key="2">
    <source>
        <dbReference type="EMBL" id="CAL4116198.1"/>
    </source>
</evidence>
<dbReference type="Proteomes" id="UP001497623">
    <property type="component" value="Unassembled WGS sequence"/>
</dbReference>
<protein>
    <recommendedName>
        <fullName evidence="4">Ankyrin repeat domain-containing protein</fullName>
    </recommendedName>
</protein>
<dbReference type="Pfam" id="PF00023">
    <property type="entry name" value="Ank"/>
    <property type="match status" value="1"/>
</dbReference>
<comment type="caution">
    <text evidence="2">The sequence shown here is derived from an EMBL/GenBank/DDBJ whole genome shotgun (WGS) entry which is preliminary data.</text>
</comment>
<keyword evidence="1" id="KW-0040">ANK repeat</keyword>
<dbReference type="PROSITE" id="PS50088">
    <property type="entry name" value="ANK_REPEAT"/>
    <property type="match status" value="1"/>
</dbReference>
<dbReference type="AlphaFoldDB" id="A0AAV2R571"/>
<evidence type="ECO:0008006" key="4">
    <source>
        <dbReference type="Google" id="ProtNLM"/>
    </source>
</evidence>
<keyword evidence="3" id="KW-1185">Reference proteome</keyword>
<evidence type="ECO:0000256" key="1">
    <source>
        <dbReference type="PROSITE-ProRule" id="PRU00023"/>
    </source>
</evidence>
<evidence type="ECO:0000313" key="3">
    <source>
        <dbReference type="Proteomes" id="UP001497623"/>
    </source>
</evidence>
<name>A0AAV2R571_MEGNR</name>
<sequence>MAKVYLPGSKEYMLVRAAYDGKLEDVLRLIPEVETVNGLAGWEWSPATALWWACRRGHPQVVKALLQNGANVVLTDPGKRTVFTAVMDSRRWIREAQRRLNVLIILLQWYPPSQLQTATKEIDR</sequence>
<feature type="repeat" description="ANK" evidence="1">
    <location>
        <begin position="45"/>
        <end position="77"/>
    </location>
</feature>
<dbReference type="PROSITE" id="PS50297">
    <property type="entry name" value="ANK_REP_REGION"/>
    <property type="match status" value="1"/>
</dbReference>
<proteinExistence type="predicted"/>
<dbReference type="Gene3D" id="1.25.40.20">
    <property type="entry name" value="Ankyrin repeat-containing domain"/>
    <property type="match status" value="1"/>
</dbReference>
<gene>
    <name evidence="2" type="ORF">MNOR_LOCUS20930</name>
</gene>
<dbReference type="EMBL" id="CAXKWB010016472">
    <property type="protein sequence ID" value="CAL4116198.1"/>
    <property type="molecule type" value="Genomic_DNA"/>
</dbReference>
<dbReference type="SUPFAM" id="SSF48403">
    <property type="entry name" value="Ankyrin repeat"/>
    <property type="match status" value="1"/>
</dbReference>
<organism evidence="2 3">
    <name type="scientific">Meganyctiphanes norvegica</name>
    <name type="common">Northern krill</name>
    <name type="synonym">Thysanopoda norvegica</name>
    <dbReference type="NCBI Taxonomy" id="48144"/>
    <lineage>
        <taxon>Eukaryota</taxon>
        <taxon>Metazoa</taxon>
        <taxon>Ecdysozoa</taxon>
        <taxon>Arthropoda</taxon>
        <taxon>Crustacea</taxon>
        <taxon>Multicrustacea</taxon>
        <taxon>Malacostraca</taxon>
        <taxon>Eumalacostraca</taxon>
        <taxon>Eucarida</taxon>
        <taxon>Euphausiacea</taxon>
        <taxon>Euphausiidae</taxon>
        <taxon>Meganyctiphanes</taxon>
    </lineage>
</organism>
<reference evidence="2 3" key="1">
    <citation type="submission" date="2024-05" db="EMBL/GenBank/DDBJ databases">
        <authorList>
            <person name="Wallberg A."/>
        </authorList>
    </citation>
    <scope>NUCLEOTIDE SEQUENCE [LARGE SCALE GENOMIC DNA]</scope>
</reference>
<accession>A0AAV2R571</accession>
<dbReference type="InterPro" id="IPR036770">
    <property type="entry name" value="Ankyrin_rpt-contain_sf"/>
</dbReference>